<organism evidence="1 2">
    <name type="scientific">Prunus armeniaca</name>
    <name type="common">Apricot</name>
    <name type="synonym">Armeniaca vulgaris</name>
    <dbReference type="NCBI Taxonomy" id="36596"/>
    <lineage>
        <taxon>Eukaryota</taxon>
        <taxon>Viridiplantae</taxon>
        <taxon>Streptophyta</taxon>
        <taxon>Embryophyta</taxon>
        <taxon>Tracheophyta</taxon>
        <taxon>Spermatophyta</taxon>
        <taxon>Magnoliopsida</taxon>
        <taxon>eudicotyledons</taxon>
        <taxon>Gunneridae</taxon>
        <taxon>Pentapetalae</taxon>
        <taxon>rosids</taxon>
        <taxon>fabids</taxon>
        <taxon>Rosales</taxon>
        <taxon>Rosaceae</taxon>
        <taxon>Amygdaloideae</taxon>
        <taxon>Amygdaleae</taxon>
        <taxon>Prunus</taxon>
    </lineage>
</organism>
<protein>
    <submittedName>
        <fullName evidence="1">Uncharacterized protein</fullName>
    </submittedName>
</protein>
<proteinExistence type="predicted"/>
<gene>
    <name evidence="1" type="ORF">CURHAP_LOCUS466</name>
</gene>
<evidence type="ECO:0000313" key="1">
    <source>
        <dbReference type="EMBL" id="CAB4261663.1"/>
    </source>
</evidence>
<dbReference type="EMBL" id="CAEKDK010000001">
    <property type="protein sequence ID" value="CAB4261663.1"/>
    <property type="molecule type" value="Genomic_DNA"/>
</dbReference>
<dbReference type="AlphaFoldDB" id="A0A6J5TCM6"/>
<name>A0A6J5TCM6_PRUAR</name>
<sequence>MSTSLSLSNSINIAFNFFKHAISQEWIVLEGLKDQTLDQCFANDMLTDIDMAVGVPLEPSEISKELAYFRKKKLPAGSKEMFLGLKDQTLDQCFANDMLTDIDMAVGVPLEPSEISKELAYFRKKKLPAGSKEMFLVIL</sequence>
<reference evidence="1 2" key="1">
    <citation type="submission" date="2020-05" db="EMBL/GenBank/DDBJ databases">
        <authorList>
            <person name="Campoy J."/>
            <person name="Schneeberger K."/>
            <person name="Spophaly S."/>
        </authorList>
    </citation>
    <scope>NUCLEOTIDE SEQUENCE [LARGE SCALE GENOMIC DNA]</scope>
    <source>
        <strain evidence="1">PruArmRojPasFocal</strain>
    </source>
</reference>
<evidence type="ECO:0000313" key="2">
    <source>
        <dbReference type="Proteomes" id="UP000507222"/>
    </source>
</evidence>
<accession>A0A6J5TCM6</accession>
<dbReference type="Proteomes" id="UP000507222">
    <property type="component" value="Unassembled WGS sequence"/>
</dbReference>